<dbReference type="AlphaFoldDB" id="D5EM66"/>
<dbReference type="HOGENOM" id="CLU_1583720_0_0_0"/>
<dbReference type="EMBL" id="CP001998">
    <property type="protein sequence ID" value="ADE55226.1"/>
    <property type="molecule type" value="Genomic_DNA"/>
</dbReference>
<proteinExistence type="predicted"/>
<name>D5EM66_CORAD</name>
<dbReference type="OrthoDB" id="9982020at2"/>
<evidence type="ECO:0000256" key="1">
    <source>
        <dbReference type="SAM" id="MobiDB-lite"/>
    </source>
</evidence>
<accession>D5EM66</accession>
<protein>
    <submittedName>
        <fullName evidence="2">Uncharacterized protein</fullName>
    </submittedName>
</protein>
<evidence type="ECO:0000313" key="2">
    <source>
        <dbReference type="EMBL" id="ADE55226.1"/>
    </source>
</evidence>
<feature type="region of interest" description="Disordered" evidence="1">
    <location>
        <begin position="146"/>
        <end position="168"/>
    </location>
</feature>
<dbReference type="STRING" id="583355.Caka_2209"/>
<keyword evidence="3" id="KW-1185">Reference proteome</keyword>
<dbReference type="KEGG" id="caa:Caka_2209"/>
<dbReference type="Proteomes" id="UP000000925">
    <property type="component" value="Chromosome"/>
</dbReference>
<sequence length="168" mass="17953">MDKFKSLLLPLALIFAAIAVFELGVRYGSTNMRAYAIAGELRLPLRAYAQGLEQTGSESTDNPQLAALIDTGIAAGSIHRQIWYLDKQAKAVLDQTLAYAFVLRGDSIVQRLEDPEASKGLQVSNTSPAKLRAAVGQAMQELKALQAAAASDPIQESTEPEVEGTPAP</sequence>
<dbReference type="RefSeq" id="WP_013043948.1">
    <property type="nucleotide sequence ID" value="NC_014008.1"/>
</dbReference>
<evidence type="ECO:0000313" key="3">
    <source>
        <dbReference type="Proteomes" id="UP000000925"/>
    </source>
</evidence>
<reference evidence="2 3" key="1">
    <citation type="journal article" date="2010" name="Stand. Genomic Sci.">
        <title>Complete genome sequence of Coraliomargarita akajimensis type strain (04OKA010-24).</title>
        <authorList>
            <person name="Mavromatis K."/>
            <person name="Abt B."/>
            <person name="Brambilla E."/>
            <person name="Lapidus A."/>
            <person name="Copeland A."/>
            <person name="Deshpande S."/>
            <person name="Nolan M."/>
            <person name="Lucas S."/>
            <person name="Tice H."/>
            <person name="Cheng J.F."/>
            <person name="Han C."/>
            <person name="Detter J.C."/>
            <person name="Woyke T."/>
            <person name="Goodwin L."/>
            <person name="Pitluck S."/>
            <person name="Held B."/>
            <person name="Brettin T."/>
            <person name="Tapia R."/>
            <person name="Ivanova N."/>
            <person name="Mikhailova N."/>
            <person name="Pati A."/>
            <person name="Liolios K."/>
            <person name="Chen A."/>
            <person name="Palaniappan K."/>
            <person name="Land M."/>
            <person name="Hauser L."/>
            <person name="Chang Y.J."/>
            <person name="Jeffries C.D."/>
            <person name="Rohde M."/>
            <person name="Goker M."/>
            <person name="Bristow J."/>
            <person name="Eisen J.A."/>
            <person name="Markowitz V."/>
            <person name="Hugenholtz P."/>
            <person name="Klenk H.P."/>
            <person name="Kyrpides N.C."/>
        </authorList>
    </citation>
    <scope>NUCLEOTIDE SEQUENCE [LARGE SCALE GENOMIC DNA]</scope>
    <source>
        <strain evidence="3">DSM 45221 / IAM 15411 / JCM 23193 / KCTC 12865</strain>
    </source>
</reference>
<organism evidence="2 3">
    <name type="scientific">Coraliomargarita akajimensis (strain DSM 45221 / IAM 15411 / JCM 23193 / KCTC 12865 / 04OKA010-24)</name>
    <dbReference type="NCBI Taxonomy" id="583355"/>
    <lineage>
        <taxon>Bacteria</taxon>
        <taxon>Pseudomonadati</taxon>
        <taxon>Verrucomicrobiota</taxon>
        <taxon>Opitutia</taxon>
        <taxon>Puniceicoccales</taxon>
        <taxon>Coraliomargaritaceae</taxon>
        <taxon>Coraliomargarita</taxon>
    </lineage>
</organism>
<gene>
    <name evidence="2" type="ordered locus">Caka_2209</name>
</gene>